<dbReference type="GeneID" id="25282672"/>
<keyword evidence="3" id="KW-0274">FAD</keyword>
<dbReference type="GO" id="GO:0004497">
    <property type="term" value="F:monooxygenase activity"/>
    <property type="evidence" value="ECO:0007669"/>
    <property type="project" value="UniProtKB-KW"/>
</dbReference>
<dbReference type="Pfam" id="PF01494">
    <property type="entry name" value="FAD_binding_3"/>
    <property type="match status" value="1"/>
</dbReference>
<evidence type="ECO:0000313" key="10">
    <source>
        <dbReference type="Proteomes" id="UP000027920"/>
    </source>
</evidence>
<keyword evidence="7" id="KW-1133">Transmembrane helix</keyword>
<keyword evidence="10" id="KW-1185">Reference proteome</keyword>
<dbReference type="HOGENOM" id="CLU_009665_19_3_1"/>
<evidence type="ECO:0000256" key="4">
    <source>
        <dbReference type="ARBA" id="ARBA00023002"/>
    </source>
</evidence>
<keyword evidence="4" id="KW-0560">Oxidoreductase</keyword>
<dbReference type="Gene3D" id="3.50.50.60">
    <property type="entry name" value="FAD/NAD(P)-binding domain"/>
    <property type="match status" value="1"/>
</dbReference>
<dbReference type="EMBL" id="AMGV01000006">
    <property type="protein sequence ID" value="KEF56178.1"/>
    <property type="molecule type" value="Genomic_DNA"/>
</dbReference>
<gene>
    <name evidence="9" type="ORF">A1O9_07759</name>
</gene>
<accession>A0A072PA85</accession>
<keyword evidence="7" id="KW-0812">Transmembrane</keyword>
<dbReference type="InterPro" id="IPR036188">
    <property type="entry name" value="FAD/NAD-bd_sf"/>
</dbReference>
<feature type="domain" description="FAD-binding" evidence="8">
    <location>
        <begin position="21"/>
        <end position="365"/>
    </location>
</feature>
<dbReference type="AlphaFoldDB" id="A0A072PA85"/>
<dbReference type="PANTHER" id="PTHR13789:SF307">
    <property type="entry name" value="HYDROXYLASE, PUTATIVE (AFU_ORTHOLOGUE AFUA_2G04330)-RELATED"/>
    <property type="match status" value="1"/>
</dbReference>
<dbReference type="PRINTS" id="PR00420">
    <property type="entry name" value="RNGMNOXGNASE"/>
</dbReference>
<keyword evidence="2" id="KW-0285">Flavoprotein</keyword>
<evidence type="ECO:0000256" key="3">
    <source>
        <dbReference type="ARBA" id="ARBA00022827"/>
    </source>
</evidence>
<organism evidence="9 10">
    <name type="scientific">Exophiala aquamarina CBS 119918</name>
    <dbReference type="NCBI Taxonomy" id="1182545"/>
    <lineage>
        <taxon>Eukaryota</taxon>
        <taxon>Fungi</taxon>
        <taxon>Dikarya</taxon>
        <taxon>Ascomycota</taxon>
        <taxon>Pezizomycotina</taxon>
        <taxon>Eurotiomycetes</taxon>
        <taxon>Chaetothyriomycetidae</taxon>
        <taxon>Chaetothyriales</taxon>
        <taxon>Herpotrichiellaceae</taxon>
        <taxon>Exophiala</taxon>
    </lineage>
</organism>
<dbReference type="GO" id="GO:0071949">
    <property type="term" value="F:FAD binding"/>
    <property type="evidence" value="ECO:0007669"/>
    <property type="project" value="InterPro"/>
</dbReference>
<dbReference type="VEuPathDB" id="FungiDB:A1O9_07759"/>
<feature type="transmembrane region" description="Helical" evidence="7">
    <location>
        <begin position="20"/>
        <end position="39"/>
    </location>
</feature>
<protein>
    <submittedName>
        <fullName evidence="9">Salicylate hydroxylase</fullName>
    </submittedName>
</protein>
<dbReference type="RefSeq" id="XP_013258768.1">
    <property type="nucleotide sequence ID" value="XM_013403314.1"/>
</dbReference>
<dbReference type="Proteomes" id="UP000027920">
    <property type="component" value="Unassembled WGS sequence"/>
</dbReference>
<dbReference type="STRING" id="1182545.A0A072PA85"/>
<dbReference type="FunFam" id="3.50.50.60:FF:000115">
    <property type="entry name" value="Salicylate hydroxylase, putative"/>
    <property type="match status" value="1"/>
</dbReference>
<evidence type="ECO:0000313" key="9">
    <source>
        <dbReference type="EMBL" id="KEF56178.1"/>
    </source>
</evidence>
<dbReference type="InterPro" id="IPR050493">
    <property type="entry name" value="FAD-dep_Monooxygenase_BioMet"/>
</dbReference>
<keyword evidence="7" id="KW-0472">Membrane</keyword>
<proteinExistence type="inferred from homology"/>
<dbReference type="SUPFAM" id="SSF54373">
    <property type="entry name" value="FAD-linked reductases, C-terminal domain"/>
    <property type="match status" value="1"/>
</dbReference>
<evidence type="ECO:0000256" key="5">
    <source>
        <dbReference type="ARBA" id="ARBA00023033"/>
    </source>
</evidence>
<dbReference type="PANTHER" id="PTHR13789">
    <property type="entry name" value="MONOOXYGENASE"/>
    <property type="match status" value="1"/>
</dbReference>
<name>A0A072PA85_9EURO</name>
<comment type="caution">
    <text evidence="9">The sequence shown here is derived from an EMBL/GenBank/DDBJ whole genome shotgun (WGS) entry which is preliminary data.</text>
</comment>
<keyword evidence="5" id="KW-0503">Monooxygenase</keyword>
<evidence type="ECO:0000256" key="7">
    <source>
        <dbReference type="SAM" id="Phobius"/>
    </source>
</evidence>
<evidence type="ECO:0000259" key="8">
    <source>
        <dbReference type="Pfam" id="PF01494"/>
    </source>
</evidence>
<feature type="region of interest" description="Disordered" evidence="6">
    <location>
        <begin position="427"/>
        <end position="459"/>
    </location>
</feature>
<dbReference type="SUPFAM" id="SSF51905">
    <property type="entry name" value="FAD/NAD(P)-binding domain"/>
    <property type="match status" value="1"/>
</dbReference>
<feature type="compositionally biased region" description="Polar residues" evidence="6">
    <location>
        <begin position="447"/>
        <end position="459"/>
    </location>
</feature>
<evidence type="ECO:0000256" key="2">
    <source>
        <dbReference type="ARBA" id="ARBA00022630"/>
    </source>
</evidence>
<dbReference type="InterPro" id="IPR002938">
    <property type="entry name" value="FAD-bd"/>
</dbReference>
<reference evidence="9 10" key="1">
    <citation type="submission" date="2013-03" db="EMBL/GenBank/DDBJ databases">
        <title>The Genome Sequence of Exophiala aquamarina CBS 119918.</title>
        <authorList>
            <consortium name="The Broad Institute Genomics Platform"/>
            <person name="Cuomo C."/>
            <person name="de Hoog S."/>
            <person name="Gorbushina A."/>
            <person name="Walker B."/>
            <person name="Young S.K."/>
            <person name="Zeng Q."/>
            <person name="Gargeya S."/>
            <person name="Fitzgerald M."/>
            <person name="Haas B."/>
            <person name="Abouelleil A."/>
            <person name="Allen A.W."/>
            <person name="Alvarado L."/>
            <person name="Arachchi H.M."/>
            <person name="Berlin A.M."/>
            <person name="Chapman S.B."/>
            <person name="Gainer-Dewar J."/>
            <person name="Goldberg J."/>
            <person name="Griggs A."/>
            <person name="Gujja S."/>
            <person name="Hansen M."/>
            <person name="Howarth C."/>
            <person name="Imamovic A."/>
            <person name="Ireland A."/>
            <person name="Larimer J."/>
            <person name="McCowan C."/>
            <person name="Murphy C."/>
            <person name="Pearson M."/>
            <person name="Poon T.W."/>
            <person name="Priest M."/>
            <person name="Roberts A."/>
            <person name="Saif S."/>
            <person name="Shea T."/>
            <person name="Sisk P."/>
            <person name="Sykes S."/>
            <person name="Wortman J."/>
            <person name="Nusbaum C."/>
            <person name="Birren B."/>
        </authorList>
    </citation>
    <scope>NUCLEOTIDE SEQUENCE [LARGE SCALE GENOMIC DNA]</scope>
    <source>
        <strain evidence="9 10">CBS 119918</strain>
    </source>
</reference>
<dbReference type="OrthoDB" id="16820at2759"/>
<evidence type="ECO:0000256" key="6">
    <source>
        <dbReference type="SAM" id="MobiDB-lite"/>
    </source>
</evidence>
<sequence>MIVSTESSREKQYAQAKIPLKVLIVGAGIGGLAAALALGKRGHDVHIIEFAPEIAEVGAGIQVAPNMLRLLDRLGVGVKVRQTGVQLAAIHVLRWQSGALLGSVPIKQEHGEQFVVHRADLQMALLEKALSLPNVRLQVNTKVENVQFSPAAVLLNDGTTVHGDVVLGADGIKSMIRARVLGDEKDVAVPTGDAVFRVVLTKEILSNFPDLLPFIEEKKAIRWVGPGRHLIAYPVRNHEIYNMALSHPDRGRVDESWTSVSSKTNLLAEYEGWDPKLIKLLDLVPEGEVLEWKLCMHAPLARWIQGCCALLGDACHPMLPYVAQGAAQAVEDAASLGTLLSSISSKEQIPLALQAYEKAQKARAEFIQQSCLTTRTALHLPDGAEQEARDLKFRLLSAGGDNDDKWGDPKMQQFIWGWDAEAKAEEAWRGESLSSGSRTGEILTPPDISNDSSLLTSRL</sequence>
<evidence type="ECO:0000256" key="1">
    <source>
        <dbReference type="ARBA" id="ARBA00007992"/>
    </source>
</evidence>
<comment type="similarity">
    <text evidence="1">Belongs to the paxM FAD-dependent monooxygenase family.</text>
</comment>